<dbReference type="SUPFAM" id="SSF54427">
    <property type="entry name" value="NTF2-like"/>
    <property type="match status" value="1"/>
</dbReference>
<dbReference type="CDD" id="cd00531">
    <property type="entry name" value="NTF2_like"/>
    <property type="match status" value="1"/>
</dbReference>
<sequence>MSSPRDTFLRLVNGVCDGPYEDLADLYAEQTHVTHPFHPLNPPPLHSRNELHEHFTAPPPVARTLVRKPVDVTIHETVDPEVIVAEFAYQGRVAETGEAFTVPCVFVMRIRNGLIIESRDYIDPIASARAWGQLDSLLTALRPQGSTTIEGAARPGAGAPTAAGRRCLCPGCASSAPGRRNCRRCRFIPDRRSRTPPRRPAISVSTGSATRPARARYRRPTWRRADRQRVPLSPRRA</sequence>
<dbReference type="InterPro" id="IPR032710">
    <property type="entry name" value="NTF2-like_dom_sf"/>
</dbReference>
<feature type="compositionally biased region" description="Basic residues" evidence="1">
    <location>
        <begin position="213"/>
        <end position="222"/>
    </location>
</feature>
<evidence type="ECO:0000259" key="2">
    <source>
        <dbReference type="Pfam" id="PF12680"/>
    </source>
</evidence>
<dbReference type="Proteomes" id="UP000249419">
    <property type="component" value="Unassembled WGS sequence"/>
</dbReference>
<comment type="caution">
    <text evidence="3">The sequence shown here is derived from an EMBL/GenBank/DDBJ whole genome shotgun (WGS) entry which is preliminary data.</text>
</comment>
<reference evidence="3 4" key="1">
    <citation type="submission" date="2018-03" db="EMBL/GenBank/DDBJ databases">
        <title>Defining the species Micromonospora saelicesensis and Micromonospora noduli under the framework of genomics.</title>
        <authorList>
            <person name="Riesco R."/>
            <person name="Trujillo M.E."/>
        </authorList>
    </citation>
    <scope>NUCLEOTIDE SEQUENCE [LARGE SCALE GENOMIC DNA]</scope>
    <source>
        <strain evidence="3 4">PSN13</strain>
    </source>
</reference>
<protein>
    <recommendedName>
        <fullName evidence="2">SnoaL-like domain-containing protein</fullName>
    </recommendedName>
</protein>
<dbReference type="InterPro" id="IPR037401">
    <property type="entry name" value="SnoaL-like"/>
</dbReference>
<proteinExistence type="predicted"/>
<dbReference type="Gene3D" id="3.10.450.50">
    <property type="match status" value="1"/>
</dbReference>
<evidence type="ECO:0000313" key="4">
    <source>
        <dbReference type="Proteomes" id="UP000249419"/>
    </source>
</evidence>
<dbReference type="EMBL" id="PYAG01000001">
    <property type="protein sequence ID" value="RAO39217.1"/>
    <property type="molecule type" value="Genomic_DNA"/>
</dbReference>
<name>A0A328NV65_9ACTN</name>
<organism evidence="3 4">
    <name type="scientific">Micromonospora saelicesensis</name>
    <dbReference type="NCBI Taxonomy" id="285676"/>
    <lineage>
        <taxon>Bacteria</taxon>
        <taxon>Bacillati</taxon>
        <taxon>Actinomycetota</taxon>
        <taxon>Actinomycetes</taxon>
        <taxon>Micromonosporales</taxon>
        <taxon>Micromonosporaceae</taxon>
        <taxon>Micromonospora</taxon>
    </lineage>
</organism>
<feature type="region of interest" description="Disordered" evidence="1">
    <location>
        <begin position="190"/>
        <end position="237"/>
    </location>
</feature>
<accession>A0A328NV65</accession>
<evidence type="ECO:0000256" key="1">
    <source>
        <dbReference type="SAM" id="MobiDB-lite"/>
    </source>
</evidence>
<evidence type="ECO:0000313" key="3">
    <source>
        <dbReference type="EMBL" id="RAO39217.1"/>
    </source>
</evidence>
<feature type="domain" description="SnoaL-like" evidence="2">
    <location>
        <begin position="12"/>
        <end position="117"/>
    </location>
</feature>
<dbReference type="AlphaFoldDB" id="A0A328NV65"/>
<gene>
    <name evidence="3" type="ORF">PSN13_00241</name>
</gene>
<dbReference type="Pfam" id="PF12680">
    <property type="entry name" value="SnoaL_2"/>
    <property type="match status" value="1"/>
</dbReference>